<dbReference type="InterPro" id="IPR001128">
    <property type="entry name" value="Cyt_P450"/>
</dbReference>
<accession>A0ABR4GT95</accession>
<evidence type="ECO:0000256" key="6">
    <source>
        <dbReference type="RuleBase" id="RU000461"/>
    </source>
</evidence>
<dbReference type="InterPro" id="IPR036396">
    <property type="entry name" value="Cyt_P450_sf"/>
</dbReference>
<keyword evidence="3 6" id="KW-0479">Metal-binding</keyword>
<evidence type="ECO:0000256" key="2">
    <source>
        <dbReference type="ARBA" id="ARBA00010617"/>
    </source>
</evidence>
<name>A0ABR4GT95_9EURO</name>
<dbReference type="Gene3D" id="1.10.630.10">
    <property type="entry name" value="Cytochrome P450"/>
    <property type="match status" value="1"/>
</dbReference>
<dbReference type="PROSITE" id="PS00086">
    <property type="entry name" value="CYTOCHROME_P450"/>
    <property type="match status" value="1"/>
</dbReference>
<keyword evidence="7" id="KW-1133">Transmembrane helix</keyword>
<dbReference type="PANTHER" id="PTHR24305:SF147">
    <property type="entry name" value="P450, PUTATIVE (EUROFUNG)-RELATED"/>
    <property type="match status" value="1"/>
</dbReference>
<dbReference type="PRINTS" id="PR00463">
    <property type="entry name" value="EP450I"/>
</dbReference>
<reference evidence="8 9" key="1">
    <citation type="submission" date="2024-07" db="EMBL/GenBank/DDBJ databases">
        <title>Section-level genome sequencing and comparative genomics of Aspergillus sections Usti and Cavernicolus.</title>
        <authorList>
            <consortium name="Lawrence Berkeley National Laboratory"/>
            <person name="Nybo J.L."/>
            <person name="Vesth T.C."/>
            <person name="Theobald S."/>
            <person name="Frisvad J.C."/>
            <person name="Larsen T.O."/>
            <person name="Kjaerboelling I."/>
            <person name="Rothschild-Mancinelli K."/>
            <person name="Lyhne E.K."/>
            <person name="Kogle M.E."/>
            <person name="Barry K."/>
            <person name="Clum A."/>
            <person name="Na H."/>
            <person name="Ledsgaard L."/>
            <person name="Lin J."/>
            <person name="Lipzen A."/>
            <person name="Kuo A."/>
            <person name="Riley R."/>
            <person name="Mondo S."/>
            <person name="Labutti K."/>
            <person name="Haridas S."/>
            <person name="Pangalinan J."/>
            <person name="Salamov A.A."/>
            <person name="Simmons B.A."/>
            <person name="Magnuson J.K."/>
            <person name="Chen J."/>
            <person name="Drula E."/>
            <person name="Henrissat B."/>
            <person name="Wiebenga A."/>
            <person name="Lubbers R.J."/>
            <person name="Gomes A.C."/>
            <person name="Makela M.R."/>
            <person name="Stajich J."/>
            <person name="Grigoriev I.V."/>
            <person name="Mortensen U.H."/>
            <person name="De Vries R.P."/>
            <person name="Baker S.E."/>
            <person name="Andersen M.R."/>
        </authorList>
    </citation>
    <scope>NUCLEOTIDE SEQUENCE [LARGE SCALE GENOMIC DNA]</scope>
    <source>
        <strain evidence="8 9">CBS 588.65</strain>
    </source>
</reference>
<dbReference type="InterPro" id="IPR002401">
    <property type="entry name" value="Cyt_P450_E_grp-I"/>
</dbReference>
<evidence type="ECO:0000256" key="7">
    <source>
        <dbReference type="SAM" id="Phobius"/>
    </source>
</evidence>
<dbReference type="Pfam" id="PF00067">
    <property type="entry name" value="p450"/>
    <property type="match status" value="1"/>
</dbReference>
<comment type="caution">
    <text evidence="8">The sequence shown here is derived from an EMBL/GenBank/DDBJ whole genome shotgun (WGS) entry which is preliminary data.</text>
</comment>
<comment type="similarity">
    <text evidence="2 6">Belongs to the cytochrome P450 family.</text>
</comment>
<evidence type="ECO:0000313" key="8">
    <source>
        <dbReference type="EMBL" id="KAL2802295.1"/>
    </source>
</evidence>
<feature type="transmembrane region" description="Helical" evidence="7">
    <location>
        <begin position="12"/>
        <end position="31"/>
    </location>
</feature>
<dbReference type="PRINTS" id="PR00385">
    <property type="entry name" value="P450"/>
</dbReference>
<evidence type="ECO:0000256" key="3">
    <source>
        <dbReference type="ARBA" id="ARBA00022723"/>
    </source>
</evidence>
<keyword evidence="4 6" id="KW-0560">Oxidoreductase</keyword>
<gene>
    <name evidence="8" type="ORF">BJX63DRAFT_426167</name>
</gene>
<proteinExistence type="inferred from homology"/>
<dbReference type="PANTHER" id="PTHR24305">
    <property type="entry name" value="CYTOCHROME P450"/>
    <property type="match status" value="1"/>
</dbReference>
<keyword evidence="9" id="KW-1185">Reference proteome</keyword>
<comment type="cofactor">
    <cofactor evidence="1">
        <name>heme</name>
        <dbReference type="ChEBI" id="CHEBI:30413"/>
    </cofactor>
</comment>
<keyword evidence="5 6" id="KW-0408">Iron</keyword>
<dbReference type="InterPro" id="IPR050121">
    <property type="entry name" value="Cytochrome_P450_monoxygenase"/>
</dbReference>
<dbReference type="CDD" id="cd11062">
    <property type="entry name" value="CYP58-like"/>
    <property type="match status" value="1"/>
</dbReference>
<keyword evidence="6" id="KW-0503">Monooxygenase</keyword>
<evidence type="ECO:0000256" key="1">
    <source>
        <dbReference type="ARBA" id="ARBA00001971"/>
    </source>
</evidence>
<dbReference type="SUPFAM" id="SSF48264">
    <property type="entry name" value="Cytochrome P450"/>
    <property type="match status" value="1"/>
</dbReference>
<keyword evidence="6" id="KW-0349">Heme</keyword>
<protein>
    <submittedName>
        <fullName evidence="8">Cytochrome P450</fullName>
    </submittedName>
</protein>
<organism evidence="8 9">
    <name type="scientific">Aspergillus granulosus</name>
    <dbReference type="NCBI Taxonomy" id="176169"/>
    <lineage>
        <taxon>Eukaryota</taxon>
        <taxon>Fungi</taxon>
        <taxon>Dikarya</taxon>
        <taxon>Ascomycota</taxon>
        <taxon>Pezizomycotina</taxon>
        <taxon>Eurotiomycetes</taxon>
        <taxon>Eurotiomycetidae</taxon>
        <taxon>Eurotiales</taxon>
        <taxon>Aspergillaceae</taxon>
        <taxon>Aspergillus</taxon>
        <taxon>Aspergillus subgen. Nidulantes</taxon>
    </lineage>
</organism>
<keyword evidence="7" id="KW-0812">Transmembrane</keyword>
<keyword evidence="7" id="KW-0472">Membrane</keyword>
<dbReference type="Proteomes" id="UP001610334">
    <property type="component" value="Unassembled WGS sequence"/>
</dbReference>
<dbReference type="InterPro" id="IPR017972">
    <property type="entry name" value="Cyt_P450_CS"/>
</dbReference>
<evidence type="ECO:0000256" key="5">
    <source>
        <dbReference type="ARBA" id="ARBA00023004"/>
    </source>
</evidence>
<sequence>MEYLAGYSIPSGYITSIFGLWLAYFLLRALYNILPLHPLNHIPGPKLAAATFLYEAWFDLVLGGRYTHQIKRMHEKYGPVVRINPEELHFNDMKFFDEIYAGGGRRRDKQQHFLNFIAGPFTLSMFATRDHDLHRVRRGAINKFFSRGQISKLESDVKDLAHQLCDKMIRLGNRDKAPFDLTTVYSCFASDVISGYCFGESFGFVAQDEWEPNFREPLNAFLEITFFFRFFPLFRMVTEVGPLFAKRFSNNVRNMLLETNERMPARVRKAIGDYEAGVTHDRPTIFATILDSQLPDTEKREVRLGGEGFSLITAGTETTAWTLTVITFYLLNQPDTLACLTKELQDADALNLSWLALEKLPYLSAVISEGLRLAYGVGCRLARIAPTETLVYRGEFNGHKIEYLIPSGTAMGMSSAIIHHNEDIFPESHAFTPERWVEVEEAQKRRMDGNLTSFNKGTRQCVAMNLAYCNLYVAVTALTLRVYPQMSLYQTGVKDVQYDRDLFVPRAHKGSQGVRAVIS</sequence>
<evidence type="ECO:0000313" key="9">
    <source>
        <dbReference type="Proteomes" id="UP001610334"/>
    </source>
</evidence>
<evidence type="ECO:0000256" key="4">
    <source>
        <dbReference type="ARBA" id="ARBA00023002"/>
    </source>
</evidence>
<dbReference type="EMBL" id="JBFXLT010000193">
    <property type="protein sequence ID" value="KAL2802295.1"/>
    <property type="molecule type" value="Genomic_DNA"/>
</dbReference>